<comment type="caution">
    <text evidence="2">The sequence shown here is derived from an EMBL/GenBank/DDBJ whole genome shotgun (WGS) entry which is preliminary data.</text>
</comment>
<feature type="region of interest" description="Disordered" evidence="1">
    <location>
        <begin position="128"/>
        <end position="160"/>
    </location>
</feature>
<dbReference type="EMBL" id="JASWJB010000104">
    <property type="protein sequence ID" value="KAK2597449.1"/>
    <property type="molecule type" value="Genomic_DNA"/>
</dbReference>
<evidence type="ECO:0000313" key="2">
    <source>
        <dbReference type="EMBL" id="KAK2597449.1"/>
    </source>
</evidence>
<keyword evidence="3" id="KW-1185">Reference proteome</keyword>
<dbReference type="Proteomes" id="UP001251528">
    <property type="component" value="Unassembled WGS sequence"/>
</dbReference>
<evidence type="ECO:0000313" key="3">
    <source>
        <dbReference type="Proteomes" id="UP001251528"/>
    </source>
</evidence>
<name>A0AAJ0FYP4_9HYPO</name>
<feature type="region of interest" description="Disordered" evidence="1">
    <location>
        <begin position="1"/>
        <end position="42"/>
    </location>
</feature>
<feature type="compositionally biased region" description="Low complexity" evidence="1">
    <location>
        <begin position="8"/>
        <end position="23"/>
    </location>
</feature>
<proteinExistence type="predicted"/>
<reference evidence="2" key="1">
    <citation type="submission" date="2023-06" db="EMBL/GenBank/DDBJ databases">
        <title>Conoideocrella luteorostrata (Hypocreales: Clavicipitaceae), a potential biocontrol fungus for elongate hemlock scale in United States Christmas tree production areas.</title>
        <authorList>
            <person name="Barrett H."/>
            <person name="Lovett B."/>
            <person name="Macias A.M."/>
            <person name="Stajich J.E."/>
            <person name="Kasson M.T."/>
        </authorList>
    </citation>
    <scope>NUCLEOTIDE SEQUENCE</scope>
    <source>
        <strain evidence="2">ARSEF 14590</strain>
    </source>
</reference>
<gene>
    <name evidence="2" type="ORF">QQS21_005919</name>
</gene>
<organism evidence="2 3">
    <name type="scientific">Conoideocrella luteorostrata</name>
    <dbReference type="NCBI Taxonomy" id="1105319"/>
    <lineage>
        <taxon>Eukaryota</taxon>
        <taxon>Fungi</taxon>
        <taxon>Dikarya</taxon>
        <taxon>Ascomycota</taxon>
        <taxon>Pezizomycotina</taxon>
        <taxon>Sordariomycetes</taxon>
        <taxon>Hypocreomycetidae</taxon>
        <taxon>Hypocreales</taxon>
        <taxon>Clavicipitaceae</taxon>
        <taxon>Conoideocrella</taxon>
    </lineage>
</organism>
<evidence type="ECO:0008006" key="4">
    <source>
        <dbReference type="Google" id="ProtNLM"/>
    </source>
</evidence>
<sequence>MEHSSFAPDTHPSSSPSPRTVPSICQDSPFTTSSSEDPRMTERLDFDAGYFGSSGRPTGAIPSKCVHHQYCGDYPNAVVENCDMLMEPAAELPSRLNSSNYAYPSPGYSSAASPSLASEKLFTHYSPDSHITPSSLMSPDRDMDGNTPHHPSTPLPSGMRAGGTIFCSPTPNLMGSRSGWNGSQYTDTAEMEPYREGAYFRGPQGPVSETPAPFFSVNYHGSAYSNGENPMFSTHYQQQHEDVRDHDDDITYEASRRRSLACTPTSTAFPDPEAPGTRDANGKILTCMFAFVGCKSTCKGKNEQNRHRDKQHLVTEFWACPDCPGKEFNRSDLFTQHYIRTHSPREWRDGNFQMKSPQIKKIMKGHLQNARQSVGIVPPAALKCLIPDCKIKFEDDGTSWKKCMEHMVKHTADVLNGTETARRWEYTEEQLQYFVALEAIEPDPRGGWKLCMKNQERARINKKRIGRPQVKDEE</sequence>
<protein>
    <recommendedName>
        <fullName evidence="4">C2H2-type domain-containing protein</fullName>
    </recommendedName>
</protein>
<feature type="compositionally biased region" description="Polar residues" evidence="1">
    <location>
        <begin position="25"/>
        <end position="35"/>
    </location>
</feature>
<dbReference type="AlphaFoldDB" id="A0AAJ0FYP4"/>
<evidence type="ECO:0000256" key="1">
    <source>
        <dbReference type="SAM" id="MobiDB-lite"/>
    </source>
</evidence>
<accession>A0AAJ0FYP4</accession>